<dbReference type="GO" id="GO:0005737">
    <property type="term" value="C:cytoplasm"/>
    <property type="evidence" value="ECO:0007669"/>
    <property type="project" value="TreeGrafter"/>
</dbReference>
<accession>A0A8K0A3A9</accession>
<dbReference type="PANTHER" id="PTHR21082:SF4">
    <property type="entry name" value="PROTEIN INTURNED"/>
    <property type="match status" value="1"/>
</dbReference>
<dbReference type="InterPro" id="IPR039151">
    <property type="entry name" value="INTU"/>
</dbReference>
<evidence type="ECO:0000256" key="2">
    <source>
        <dbReference type="ARBA" id="ARBA00004241"/>
    </source>
</evidence>
<dbReference type="AlphaFoldDB" id="A0A8K0A3A9"/>
<dbReference type="SMART" id="SM00228">
    <property type="entry name" value="PDZ"/>
    <property type="match status" value="1"/>
</dbReference>
<evidence type="ECO:0000313" key="5">
    <source>
        <dbReference type="EMBL" id="CAH1267790.1"/>
    </source>
</evidence>
<dbReference type="GO" id="GO:0007399">
    <property type="term" value="P:nervous system development"/>
    <property type="evidence" value="ECO:0007669"/>
    <property type="project" value="TreeGrafter"/>
</dbReference>
<name>A0A8K0A3A9_BRALA</name>
<dbReference type="InterPro" id="IPR036034">
    <property type="entry name" value="PDZ_sf"/>
</dbReference>
<dbReference type="OrthoDB" id="6022711at2759"/>
<dbReference type="InterPro" id="IPR041489">
    <property type="entry name" value="PDZ_6"/>
</dbReference>
<dbReference type="Proteomes" id="UP000838412">
    <property type="component" value="Chromosome 6"/>
</dbReference>
<dbReference type="EMBL" id="OV696691">
    <property type="protein sequence ID" value="CAH1267790.1"/>
    <property type="molecule type" value="Genomic_DNA"/>
</dbReference>
<dbReference type="GO" id="GO:0060271">
    <property type="term" value="P:cilium assembly"/>
    <property type="evidence" value="ECO:0007669"/>
    <property type="project" value="InterPro"/>
</dbReference>
<reference evidence="5" key="1">
    <citation type="submission" date="2022-01" db="EMBL/GenBank/DDBJ databases">
        <authorList>
            <person name="Braso-Vives M."/>
        </authorList>
    </citation>
    <scope>NUCLEOTIDE SEQUENCE</scope>
</reference>
<evidence type="ECO:0000259" key="4">
    <source>
        <dbReference type="SMART" id="SM00228"/>
    </source>
</evidence>
<gene>
    <name evidence="5" type="primary">INTU</name>
    <name evidence="5" type="ORF">BLAG_LOCUS20995</name>
</gene>
<dbReference type="GO" id="GO:0001736">
    <property type="term" value="P:establishment of planar polarity"/>
    <property type="evidence" value="ECO:0007669"/>
    <property type="project" value="InterPro"/>
</dbReference>
<feature type="domain" description="PDZ" evidence="4">
    <location>
        <begin position="130"/>
        <end position="204"/>
    </location>
</feature>
<keyword evidence="6" id="KW-1185">Reference proteome</keyword>
<comment type="subcellular location">
    <subcellularLocation>
        <location evidence="2">Cell surface</location>
    </subcellularLocation>
    <subcellularLocation>
        <location evidence="1">Cytoplasm</location>
        <location evidence="1">Cytoskeleton</location>
        <location evidence="1">Cilium basal body</location>
    </subcellularLocation>
</comment>
<dbReference type="GO" id="GO:0009986">
    <property type="term" value="C:cell surface"/>
    <property type="evidence" value="ECO:0007669"/>
    <property type="project" value="UniProtKB-SubCell"/>
</dbReference>
<dbReference type="InterPro" id="IPR001478">
    <property type="entry name" value="PDZ"/>
</dbReference>
<evidence type="ECO:0000313" key="6">
    <source>
        <dbReference type="Proteomes" id="UP000838412"/>
    </source>
</evidence>
<dbReference type="CDD" id="cd00136">
    <property type="entry name" value="PDZ_canonical"/>
    <property type="match status" value="1"/>
</dbReference>
<evidence type="ECO:0000256" key="1">
    <source>
        <dbReference type="ARBA" id="ARBA00004120"/>
    </source>
</evidence>
<dbReference type="Pfam" id="PF17820">
    <property type="entry name" value="PDZ_6"/>
    <property type="match status" value="1"/>
</dbReference>
<evidence type="ECO:0000256" key="3">
    <source>
        <dbReference type="ARBA" id="ARBA00032633"/>
    </source>
</evidence>
<proteinExistence type="predicted"/>
<sequence length="235" mass="25902">MNSTLPPVWADKVQSDGSLFYLEPFYSNLDTETRTLQSTSEPLGDQTQGLHAEYWTQETTSKLPDEIHGKFSPISRMKALIQRASKRKQKIVVSAKRDDKRKEPTHDYTYHVWLEVELTKSKAQSKPLLERLLGIIPGVRGRWNIVVAGLVPHGPADRTGQITPGDGIVAVNDISVTLNNINDLLAAIDKPMEVKVTMKTIRALTVDSGNRGCSLKDSPSNPSADGSAALTCLHM</sequence>
<dbReference type="SUPFAM" id="SSF50156">
    <property type="entry name" value="PDZ domain-like"/>
    <property type="match status" value="1"/>
</dbReference>
<protein>
    <recommendedName>
        <fullName evidence="3">Inturned planar cell polarity effector homolog</fullName>
    </recommendedName>
</protein>
<organism evidence="5 6">
    <name type="scientific">Branchiostoma lanceolatum</name>
    <name type="common">Common lancelet</name>
    <name type="synonym">Amphioxus lanceolatum</name>
    <dbReference type="NCBI Taxonomy" id="7740"/>
    <lineage>
        <taxon>Eukaryota</taxon>
        <taxon>Metazoa</taxon>
        <taxon>Chordata</taxon>
        <taxon>Cephalochordata</taxon>
        <taxon>Leptocardii</taxon>
        <taxon>Amphioxiformes</taxon>
        <taxon>Branchiostomatidae</taxon>
        <taxon>Branchiostoma</taxon>
    </lineage>
</organism>
<dbReference type="PANTHER" id="PTHR21082">
    <property type="entry name" value="PROTEIN INTURNED"/>
    <property type="match status" value="1"/>
</dbReference>
<dbReference type="GO" id="GO:0005929">
    <property type="term" value="C:cilium"/>
    <property type="evidence" value="ECO:0007669"/>
    <property type="project" value="TreeGrafter"/>
</dbReference>
<dbReference type="Gene3D" id="2.30.42.10">
    <property type="match status" value="1"/>
</dbReference>